<dbReference type="RefSeq" id="WP_185272566.1">
    <property type="nucleotide sequence ID" value="NZ_CP055156.1"/>
</dbReference>
<sequence>MIFYKTEEEISILREGAEILGKTHGEISKYIQAGVSTKFLDELAETFILDHGGSPSFKGYNGFLHSLCVSVNSVVVHGLPSDYELKPGDIVSVDCGVFYKGYHTDSAYTHAVDVVEPEIKNLLDATKKSLYLGIENAIAGLRLGDISSAIQSYVEGKRFSVVRELVGHGIGKHLHEAPEVPNYGRRGTGIKLQEGLVLAIEPMVNLGSKNIFQELDGWTIRTKDNKPSAHFEHTVVVRKDQAEVLTTFKYIEKEE</sequence>
<dbReference type="PANTHER" id="PTHR43330:SF27">
    <property type="entry name" value="METHIONINE AMINOPEPTIDASE"/>
    <property type="match status" value="1"/>
</dbReference>
<feature type="binding site" evidence="6">
    <location>
        <position position="232"/>
    </location>
    <ligand>
        <name>a divalent metal cation</name>
        <dbReference type="ChEBI" id="CHEBI:60240"/>
        <label>1</label>
    </ligand>
</feature>
<feature type="binding site" evidence="6">
    <location>
        <position position="105"/>
    </location>
    <ligand>
        <name>a divalent metal cation</name>
        <dbReference type="ChEBI" id="CHEBI:60240"/>
        <label>1</label>
    </ligand>
</feature>
<dbReference type="InterPro" id="IPR001714">
    <property type="entry name" value="Pept_M24_MAP"/>
</dbReference>
<keyword evidence="10" id="KW-1185">Reference proteome</keyword>
<feature type="binding site" evidence="6">
    <location>
        <position position="77"/>
    </location>
    <ligand>
        <name>substrate</name>
    </ligand>
</feature>
<organism evidence="9 10">
    <name type="scientific">Adhaeribacter swui</name>
    <dbReference type="NCBI Taxonomy" id="2086471"/>
    <lineage>
        <taxon>Bacteria</taxon>
        <taxon>Pseudomonadati</taxon>
        <taxon>Bacteroidota</taxon>
        <taxon>Cytophagia</taxon>
        <taxon>Cytophagales</taxon>
        <taxon>Hymenobacteraceae</taxon>
        <taxon>Adhaeribacter</taxon>
    </lineage>
</organism>
<reference evidence="9 10" key="1">
    <citation type="journal article" date="2018" name="Int. J. Syst. Evol. Microbiol.">
        <title>Adhaeribacter swui sp. nov., isolated from wet mud.</title>
        <authorList>
            <person name="Kim D.U."/>
            <person name="Kim K.W."/>
            <person name="Kang M.S."/>
            <person name="Kim J.Y."/>
            <person name="Jang J.H."/>
            <person name="Kim M.K."/>
        </authorList>
    </citation>
    <scope>NUCLEOTIDE SEQUENCE [LARGE SCALE GENOMIC DNA]</scope>
    <source>
        <strain evidence="9 10">KCTC 52873</strain>
    </source>
</reference>
<protein>
    <recommendedName>
        <fullName evidence="6 7">Methionine aminopeptidase</fullName>
        <shortName evidence="6">MAP</shortName>
        <shortName evidence="6">MetAP</shortName>
        <ecNumber evidence="6 7">3.4.11.18</ecNumber>
    </recommendedName>
    <alternativeName>
        <fullName evidence="6">Peptidase M</fullName>
    </alternativeName>
</protein>
<dbReference type="PANTHER" id="PTHR43330">
    <property type="entry name" value="METHIONINE AMINOPEPTIDASE"/>
    <property type="match status" value="1"/>
</dbReference>
<comment type="subunit">
    <text evidence="6">Monomer.</text>
</comment>
<dbReference type="NCBIfam" id="TIGR00500">
    <property type="entry name" value="met_pdase_I"/>
    <property type="match status" value="1"/>
</dbReference>
<dbReference type="HAMAP" id="MF_01974">
    <property type="entry name" value="MetAP_1"/>
    <property type="match status" value="1"/>
</dbReference>
<feature type="binding site" evidence="6">
    <location>
        <position position="175"/>
    </location>
    <ligand>
        <name>substrate</name>
    </ligand>
</feature>
<evidence type="ECO:0000256" key="1">
    <source>
        <dbReference type="ARBA" id="ARBA00002521"/>
    </source>
</evidence>
<feature type="binding site" evidence="6">
    <location>
        <position position="94"/>
    </location>
    <ligand>
        <name>a divalent metal cation</name>
        <dbReference type="ChEBI" id="CHEBI:60240"/>
        <label>1</label>
    </ligand>
</feature>
<feature type="binding site" evidence="6">
    <location>
        <position position="232"/>
    </location>
    <ligand>
        <name>a divalent metal cation</name>
        <dbReference type="ChEBI" id="CHEBI:60240"/>
        <label>2</label>
        <note>catalytic</note>
    </ligand>
</feature>
<evidence type="ECO:0000256" key="6">
    <source>
        <dbReference type="HAMAP-Rule" id="MF_01974"/>
    </source>
</evidence>
<dbReference type="InterPro" id="IPR036005">
    <property type="entry name" value="Creatinase/aminopeptidase-like"/>
</dbReference>
<dbReference type="GO" id="GO:0004239">
    <property type="term" value="F:initiator methionyl aminopeptidase activity"/>
    <property type="evidence" value="ECO:0007669"/>
    <property type="project" value="UniProtKB-UniRule"/>
</dbReference>
<comment type="similarity">
    <text evidence="6">Belongs to the peptidase M24A family. Methionine aminopeptidase type 1 subfamily.</text>
</comment>
<comment type="cofactor">
    <cofactor evidence="6">
        <name>Co(2+)</name>
        <dbReference type="ChEBI" id="CHEBI:48828"/>
    </cofactor>
    <cofactor evidence="6">
        <name>Zn(2+)</name>
        <dbReference type="ChEBI" id="CHEBI:29105"/>
    </cofactor>
    <cofactor evidence="6">
        <name>Mn(2+)</name>
        <dbReference type="ChEBI" id="CHEBI:29035"/>
    </cofactor>
    <cofactor evidence="6">
        <name>Fe(2+)</name>
        <dbReference type="ChEBI" id="CHEBI:29033"/>
    </cofactor>
    <text evidence="6">Binds 2 divalent metal cations per subunit. Has a high-affinity and a low affinity metal-binding site. The true nature of the physiological cofactor is under debate. The enzyme is active with cobalt, zinc, manganese or divalent iron ions. Most likely, methionine aminopeptidases function as mononuclear Fe(2+)-metalloproteases under physiological conditions, and the catalytically relevant metal-binding site has been assigned to the histidine-containing high-affinity site.</text>
</comment>
<evidence type="ECO:0000256" key="2">
    <source>
        <dbReference type="ARBA" id="ARBA00022438"/>
    </source>
</evidence>
<evidence type="ECO:0000256" key="7">
    <source>
        <dbReference type="RuleBase" id="RU003653"/>
    </source>
</evidence>
<gene>
    <name evidence="6 9" type="primary">map</name>
    <name evidence="9" type="ORF">HUW51_03225</name>
</gene>
<feature type="binding site" evidence="6">
    <location>
        <position position="105"/>
    </location>
    <ligand>
        <name>a divalent metal cation</name>
        <dbReference type="ChEBI" id="CHEBI:60240"/>
        <label>2</label>
        <note>catalytic</note>
    </ligand>
</feature>
<dbReference type="Proteomes" id="UP000515237">
    <property type="component" value="Chromosome"/>
</dbReference>
<dbReference type="GO" id="GO:0046872">
    <property type="term" value="F:metal ion binding"/>
    <property type="evidence" value="ECO:0007669"/>
    <property type="project" value="UniProtKB-UniRule"/>
</dbReference>
<evidence type="ECO:0000256" key="4">
    <source>
        <dbReference type="ARBA" id="ARBA00022723"/>
    </source>
</evidence>
<evidence type="ECO:0000256" key="3">
    <source>
        <dbReference type="ARBA" id="ARBA00022670"/>
    </source>
</evidence>
<keyword evidence="3 6" id="KW-0645">Protease</keyword>
<dbReference type="SUPFAM" id="SSF55920">
    <property type="entry name" value="Creatinase/aminopeptidase"/>
    <property type="match status" value="1"/>
</dbReference>
<dbReference type="EC" id="3.4.11.18" evidence="6 7"/>
<feature type="domain" description="Peptidase M24" evidence="8">
    <location>
        <begin position="13"/>
        <end position="238"/>
    </location>
</feature>
<keyword evidence="2 6" id="KW-0031">Aminopeptidase</keyword>
<comment type="function">
    <text evidence="1 6">Removes the N-terminal methionine from nascent proteins. The N-terminal methionine is often cleaved when the second residue in the primary sequence is small and uncharged (Met-Ala-, Cys, Gly, Pro, Ser, Thr, or Val). Requires deformylation of the N(alpha)-formylated initiator methionine before it can be hydrolyzed.</text>
</comment>
<keyword evidence="4 6" id="KW-0479">Metal-binding</keyword>
<proteinExistence type="inferred from homology"/>
<dbReference type="AlphaFoldDB" id="A0A7G7G3P7"/>
<dbReference type="GO" id="GO:0070006">
    <property type="term" value="F:metalloaminopeptidase activity"/>
    <property type="evidence" value="ECO:0007669"/>
    <property type="project" value="UniProtKB-UniRule"/>
</dbReference>
<dbReference type="PRINTS" id="PR00599">
    <property type="entry name" value="MAPEPTIDASE"/>
</dbReference>
<comment type="catalytic activity">
    <reaction evidence="6 7">
        <text>Release of N-terminal amino acids, preferentially methionine, from peptides and arylamides.</text>
        <dbReference type="EC" id="3.4.11.18"/>
    </reaction>
</comment>
<dbReference type="InterPro" id="IPR000994">
    <property type="entry name" value="Pept_M24"/>
</dbReference>
<evidence type="ECO:0000259" key="8">
    <source>
        <dbReference type="Pfam" id="PF00557"/>
    </source>
</evidence>
<accession>A0A7G7G3P7</accession>
<evidence type="ECO:0000313" key="9">
    <source>
        <dbReference type="EMBL" id="QNF31781.1"/>
    </source>
</evidence>
<feature type="binding site" evidence="6">
    <location>
        <position position="201"/>
    </location>
    <ligand>
        <name>a divalent metal cation</name>
        <dbReference type="ChEBI" id="CHEBI:60240"/>
        <label>2</label>
        <note>catalytic</note>
    </ligand>
</feature>
<dbReference type="KEGG" id="aswu:HUW51_03225"/>
<dbReference type="GO" id="GO:0005829">
    <property type="term" value="C:cytosol"/>
    <property type="evidence" value="ECO:0007669"/>
    <property type="project" value="TreeGrafter"/>
</dbReference>
<keyword evidence="5 6" id="KW-0378">Hydrolase</keyword>
<feature type="binding site" evidence="6">
    <location>
        <position position="168"/>
    </location>
    <ligand>
        <name>a divalent metal cation</name>
        <dbReference type="ChEBI" id="CHEBI:60240"/>
        <label>2</label>
        <note>catalytic</note>
    </ligand>
</feature>
<dbReference type="CDD" id="cd01086">
    <property type="entry name" value="MetAP1"/>
    <property type="match status" value="1"/>
</dbReference>
<dbReference type="EMBL" id="CP055156">
    <property type="protein sequence ID" value="QNF31781.1"/>
    <property type="molecule type" value="Genomic_DNA"/>
</dbReference>
<dbReference type="InterPro" id="IPR002467">
    <property type="entry name" value="Pept_M24A_MAP1"/>
</dbReference>
<dbReference type="Pfam" id="PF00557">
    <property type="entry name" value="Peptidase_M24"/>
    <property type="match status" value="1"/>
</dbReference>
<dbReference type="GO" id="GO:0006508">
    <property type="term" value="P:proteolysis"/>
    <property type="evidence" value="ECO:0007669"/>
    <property type="project" value="UniProtKB-KW"/>
</dbReference>
<evidence type="ECO:0000256" key="5">
    <source>
        <dbReference type="ARBA" id="ARBA00022801"/>
    </source>
</evidence>
<dbReference type="Gene3D" id="3.90.230.10">
    <property type="entry name" value="Creatinase/methionine aminopeptidase superfamily"/>
    <property type="match status" value="1"/>
</dbReference>
<name>A0A7G7G3P7_9BACT</name>
<evidence type="ECO:0000313" key="10">
    <source>
        <dbReference type="Proteomes" id="UP000515237"/>
    </source>
</evidence>